<keyword evidence="2" id="KW-1185">Reference proteome</keyword>
<sequence length="604" mass="68240">MTLQLRPKPCPHCKLSGPTALQISTKIPNLVPNHFPGKILANFAKTEILSAENRICSIDIAIQRLKSQKRHLAKHYIAPRRSIISPIARIPEDVLLLIFDYCSHDKPVATSPNGAVSKPLIMAAICRRWRLAMLSYQHPWSILPVAQVHYTLRRDKHIRDRFTRLLRIHLQRAGGSLLRVSVSHEAPWSADAATLLLDSTDAWEELDLLDGSWKKVMEDALANPSHSYHFPSLRVLRMQGFWKGDAENGVIGTASDIFTQQSAPSLEEVTLENVLPSEYVWPRMPSVFPLRQLRRITLYATTGIQLPNVFIILSQCEQLEELEMTLWLFNNRQPGIFADHYEVTMPRLCRFHFTIVHGHHRFAYLLRHLTLPALRHISLNPPHNVVFAPLYQLIQRSACKIESMIFEDHSSAKSPGYGDFGKLPALLSSMKHLRQLKMRDIVSDNLVKAVFTALACAQAHRRQRRCPRLLSVQIESPRDEASLHLQDFIEELLSCGLSRIGDYPSCCDPLRHISVFGVDMLSGIVVPCQRAIGESDVARESYGRLLGNVARLMLEGRRDGVDADTIHQKLLAQIMAAVDDGLFPGFDAASVDGHKLRSLLKTVY</sequence>
<evidence type="ECO:0000313" key="1">
    <source>
        <dbReference type="EMBL" id="TFL00319.1"/>
    </source>
</evidence>
<dbReference type="InterPro" id="IPR032675">
    <property type="entry name" value="LRR_dom_sf"/>
</dbReference>
<reference evidence="1 2" key="1">
    <citation type="journal article" date="2019" name="Nat. Ecol. Evol.">
        <title>Megaphylogeny resolves global patterns of mushroom evolution.</title>
        <authorList>
            <person name="Varga T."/>
            <person name="Krizsan K."/>
            <person name="Foldi C."/>
            <person name="Dima B."/>
            <person name="Sanchez-Garcia M."/>
            <person name="Sanchez-Ramirez S."/>
            <person name="Szollosi G.J."/>
            <person name="Szarkandi J.G."/>
            <person name="Papp V."/>
            <person name="Albert L."/>
            <person name="Andreopoulos W."/>
            <person name="Angelini C."/>
            <person name="Antonin V."/>
            <person name="Barry K.W."/>
            <person name="Bougher N.L."/>
            <person name="Buchanan P."/>
            <person name="Buyck B."/>
            <person name="Bense V."/>
            <person name="Catcheside P."/>
            <person name="Chovatia M."/>
            <person name="Cooper J."/>
            <person name="Damon W."/>
            <person name="Desjardin D."/>
            <person name="Finy P."/>
            <person name="Geml J."/>
            <person name="Haridas S."/>
            <person name="Hughes K."/>
            <person name="Justo A."/>
            <person name="Karasinski D."/>
            <person name="Kautmanova I."/>
            <person name="Kiss B."/>
            <person name="Kocsube S."/>
            <person name="Kotiranta H."/>
            <person name="LaButti K.M."/>
            <person name="Lechner B.E."/>
            <person name="Liimatainen K."/>
            <person name="Lipzen A."/>
            <person name="Lukacs Z."/>
            <person name="Mihaltcheva S."/>
            <person name="Morgado L.N."/>
            <person name="Niskanen T."/>
            <person name="Noordeloos M.E."/>
            <person name="Ohm R.A."/>
            <person name="Ortiz-Santana B."/>
            <person name="Ovrebo C."/>
            <person name="Racz N."/>
            <person name="Riley R."/>
            <person name="Savchenko A."/>
            <person name="Shiryaev A."/>
            <person name="Soop K."/>
            <person name="Spirin V."/>
            <person name="Szebenyi C."/>
            <person name="Tomsovsky M."/>
            <person name="Tulloss R.E."/>
            <person name="Uehling J."/>
            <person name="Grigoriev I.V."/>
            <person name="Vagvolgyi C."/>
            <person name="Papp T."/>
            <person name="Martin F.M."/>
            <person name="Miettinen O."/>
            <person name="Hibbett D.S."/>
            <person name="Nagy L.G."/>
        </authorList>
    </citation>
    <scope>NUCLEOTIDE SEQUENCE [LARGE SCALE GENOMIC DNA]</scope>
    <source>
        <strain evidence="1 2">CBS 309.79</strain>
    </source>
</reference>
<evidence type="ECO:0008006" key="3">
    <source>
        <dbReference type="Google" id="ProtNLM"/>
    </source>
</evidence>
<proteinExistence type="predicted"/>
<dbReference type="AlphaFoldDB" id="A0A5C3QJ88"/>
<dbReference type="Proteomes" id="UP000305067">
    <property type="component" value="Unassembled WGS sequence"/>
</dbReference>
<dbReference type="SUPFAM" id="SSF52047">
    <property type="entry name" value="RNI-like"/>
    <property type="match status" value="1"/>
</dbReference>
<evidence type="ECO:0000313" key="2">
    <source>
        <dbReference type="Proteomes" id="UP000305067"/>
    </source>
</evidence>
<gene>
    <name evidence="1" type="ORF">BDV98DRAFT_569590</name>
</gene>
<dbReference type="EMBL" id="ML178829">
    <property type="protein sequence ID" value="TFL00319.1"/>
    <property type="molecule type" value="Genomic_DNA"/>
</dbReference>
<protein>
    <recommendedName>
        <fullName evidence="3">F-box domain-containing protein</fullName>
    </recommendedName>
</protein>
<dbReference type="Gene3D" id="3.80.10.10">
    <property type="entry name" value="Ribonuclease Inhibitor"/>
    <property type="match status" value="1"/>
</dbReference>
<accession>A0A5C3QJ88</accession>
<name>A0A5C3QJ88_9AGAR</name>
<organism evidence="1 2">
    <name type="scientific">Pterulicium gracile</name>
    <dbReference type="NCBI Taxonomy" id="1884261"/>
    <lineage>
        <taxon>Eukaryota</taxon>
        <taxon>Fungi</taxon>
        <taxon>Dikarya</taxon>
        <taxon>Basidiomycota</taxon>
        <taxon>Agaricomycotina</taxon>
        <taxon>Agaricomycetes</taxon>
        <taxon>Agaricomycetidae</taxon>
        <taxon>Agaricales</taxon>
        <taxon>Pleurotineae</taxon>
        <taxon>Pterulaceae</taxon>
        <taxon>Pterulicium</taxon>
    </lineage>
</organism>